<keyword evidence="8" id="KW-0175">Coiled coil</keyword>
<dbReference type="InterPro" id="IPR000244">
    <property type="entry name" value="Ribosomal_bL9"/>
</dbReference>
<dbReference type="PROSITE" id="PS00651">
    <property type="entry name" value="RIBOSOMAL_L9"/>
    <property type="match status" value="1"/>
</dbReference>
<evidence type="ECO:0000256" key="4">
    <source>
        <dbReference type="ARBA" id="ARBA00022980"/>
    </source>
</evidence>
<comment type="function">
    <text evidence="7">Binds to the 23S rRNA.</text>
</comment>
<evidence type="ECO:0000256" key="6">
    <source>
        <dbReference type="ARBA" id="ARBA00035292"/>
    </source>
</evidence>
<dbReference type="Pfam" id="PF01281">
    <property type="entry name" value="Ribosomal_L9_N"/>
    <property type="match status" value="1"/>
</dbReference>
<feature type="domain" description="Ribosomal protein L9" evidence="9">
    <location>
        <begin position="13"/>
        <end position="40"/>
    </location>
</feature>
<dbReference type="AlphaFoldDB" id="A0A0S4XRN5"/>
<dbReference type="InterPro" id="IPR009027">
    <property type="entry name" value="Ribosomal_bL9/RNase_H1_N"/>
</dbReference>
<evidence type="ECO:0000259" key="9">
    <source>
        <dbReference type="PROSITE" id="PS00651"/>
    </source>
</evidence>
<evidence type="ECO:0000256" key="2">
    <source>
        <dbReference type="ARBA" id="ARBA00022730"/>
    </source>
</evidence>
<evidence type="ECO:0000313" key="10">
    <source>
        <dbReference type="EMBL" id="CUV66497.1"/>
    </source>
</evidence>
<dbReference type="Pfam" id="PF03948">
    <property type="entry name" value="Ribosomal_L9_C"/>
    <property type="match status" value="1"/>
</dbReference>
<dbReference type="GO" id="GO:1990904">
    <property type="term" value="C:ribonucleoprotein complex"/>
    <property type="evidence" value="ECO:0007669"/>
    <property type="project" value="UniProtKB-KW"/>
</dbReference>
<dbReference type="InterPro" id="IPR020594">
    <property type="entry name" value="Ribosomal_bL9_bac/chp"/>
</dbReference>
<evidence type="ECO:0000256" key="5">
    <source>
        <dbReference type="ARBA" id="ARBA00023274"/>
    </source>
</evidence>
<dbReference type="GO" id="GO:0019843">
    <property type="term" value="F:rRNA binding"/>
    <property type="evidence" value="ECO:0007669"/>
    <property type="project" value="UniProtKB-UniRule"/>
</dbReference>
<feature type="coiled-coil region" evidence="8">
    <location>
        <begin position="48"/>
        <end position="82"/>
    </location>
</feature>
<evidence type="ECO:0000256" key="1">
    <source>
        <dbReference type="ARBA" id="ARBA00010605"/>
    </source>
</evidence>
<dbReference type="Gene3D" id="3.40.5.10">
    <property type="entry name" value="Ribosomal protein L9, N-terminal domain"/>
    <property type="match status" value="1"/>
</dbReference>
<keyword evidence="4 7" id="KW-0689">Ribosomal protein</keyword>
<dbReference type="GO" id="GO:0003735">
    <property type="term" value="F:structural constituent of ribosome"/>
    <property type="evidence" value="ECO:0007669"/>
    <property type="project" value="InterPro"/>
</dbReference>
<dbReference type="SUPFAM" id="SSF55653">
    <property type="entry name" value="Ribosomal protein L9 C-domain"/>
    <property type="match status" value="1"/>
</dbReference>
<dbReference type="EMBL" id="FAXN01000092">
    <property type="protein sequence ID" value="CUV66497.1"/>
    <property type="molecule type" value="Genomic_DNA"/>
</dbReference>
<evidence type="ECO:0000256" key="3">
    <source>
        <dbReference type="ARBA" id="ARBA00022884"/>
    </source>
</evidence>
<dbReference type="NCBIfam" id="TIGR00158">
    <property type="entry name" value="L9"/>
    <property type="match status" value="1"/>
</dbReference>
<keyword evidence="5 7" id="KW-0687">Ribonucleoprotein</keyword>
<gene>
    <name evidence="7 10" type="primary">rplI</name>
    <name evidence="10" type="ORF">BN3087_870017</name>
</gene>
<sequence length="148" mass="16313">MKVLLIKDVKTLGSAGEIKDVKDGYGQNFLIGKGFAKLATPEVVENYKAELALKEKLEKEEIERLNKEKKELEAKNIIIKKHNAPVGIQGSVGNSDIATAIKEQFGFECDKKNIHLDKSIKSTGIHEVDLKLGHGIHAKLKVEIIGVD</sequence>
<dbReference type="InterPro" id="IPR020070">
    <property type="entry name" value="Ribosomal_bL9_N"/>
</dbReference>
<evidence type="ECO:0000256" key="7">
    <source>
        <dbReference type="HAMAP-Rule" id="MF_00503"/>
    </source>
</evidence>
<comment type="similarity">
    <text evidence="1 7">Belongs to the bacterial ribosomal protein bL9 family.</text>
</comment>
<dbReference type="Gene3D" id="3.10.430.100">
    <property type="entry name" value="Ribosomal protein L9, C-terminal domain"/>
    <property type="match status" value="1"/>
</dbReference>
<reference evidence="10" key="1">
    <citation type="submission" date="2015-11" db="EMBL/GenBank/DDBJ databases">
        <authorList>
            <person name="Zhang Y."/>
            <person name="Guo Z."/>
        </authorList>
    </citation>
    <scope>NUCLEOTIDE SEQUENCE</scope>
    <source>
        <strain evidence="10">BN30871</strain>
    </source>
</reference>
<evidence type="ECO:0000256" key="8">
    <source>
        <dbReference type="SAM" id="Coils"/>
    </source>
</evidence>
<dbReference type="GO" id="GO:0005840">
    <property type="term" value="C:ribosome"/>
    <property type="evidence" value="ECO:0007669"/>
    <property type="project" value="UniProtKB-KW"/>
</dbReference>
<keyword evidence="2 7" id="KW-0699">rRNA-binding</keyword>
<protein>
    <recommendedName>
        <fullName evidence="6 7">Large ribosomal subunit protein bL9</fullName>
    </recommendedName>
</protein>
<accession>A0A0S4XRN5</accession>
<dbReference type="InterPro" id="IPR036935">
    <property type="entry name" value="Ribosomal_bL9_N_sf"/>
</dbReference>
<dbReference type="HAMAP" id="MF_00503">
    <property type="entry name" value="Ribosomal_bL9"/>
    <property type="match status" value="1"/>
</dbReference>
<dbReference type="SUPFAM" id="SSF55658">
    <property type="entry name" value="L9 N-domain-like"/>
    <property type="match status" value="1"/>
</dbReference>
<dbReference type="GO" id="GO:0006412">
    <property type="term" value="P:translation"/>
    <property type="evidence" value="ECO:0007669"/>
    <property type="project" value="UniProtKB-UniRule"/>
</dbReference>
<name>A0A0S4XRN5_9BACT</name>
<keyword evidence="3 7" id="KW-0694">RNA-binding</keyword>
<dbReference type="InterPro" id="IPR020069">
    <property type="entry name" value="Ribosomal_bL9_C"/>
</dbReference>
<proteinExistence type="inferred from homology"/>
<dbReference type="PANTHER" id="PTHR21368">
    <property type="entry name" value="50S RIBOSOMAL PROTEIN L9"/>
    <property type="match status" value="1"/>
</dbReference>
<dbReference type="InterPro" id="IPR036791">
    <property type="entry name" value="Ribosomal_bL9_C_sf"/>
</dbReference>
<organism evidence="10">
    <name type="scientific">Sulfurovum sp. enrichment culture clone C5</name>
    <dbReference type="NCBI Taxonomy" id="497650"/>
    <lineage>
        <taxon>Bacteria</taxon>
        <taxon>Pseudomonadati</taxon>
        <taxon>Campylobacterota</taxon>
        <taxon>Epsilonproteobacteria</taxon>
        <taxon>Campylobacterales</taxon>
        <taxon>Sulfurovaceae</taxon>
        <taxon>Sulfurovum</taxon>
        <taxon>environmental samples</taxon>
    </lineage>
</organism>